<keyword evidence="1" id="KW-0596">Phosphopantetheine</keyword>
<dbReference type="Proteomes" id="UP001246372">
    <property type="component" value="Unassembled WGS sequence"/>
</dbReference>
<dbReference type="Gene3D" id="3.30.559.10">
    <property type="entry name" value="Chloramphenicol acetyltransferase-like domain"/>
    <property type="match status" value="2"/>
</dbReference>
<accession>A0ABU3PJX6</accession>
<dbReference type="InterPro" id="IPR001242">
    <property type="entry name" value="Condensation_dom"/>
</dbReference>
<dbReference type="Pfam" id="PF00501">
    <property type="entry name" value="AMP-binding"/>
    <property type="match status" value="1"/>
</dbReference>
<keyword evidence="2" id="KW-0597">Phosphoprotein</keyword>
<dbReference type="NCBIfam" id="TIGR01733">
    <property type="entry name" value="AA-adenyl-dom"/>
    <property type="match status" value="1"/>
</dbReference>
<dbReference type="Pfam" id="PF00550">
    <property type="entry name" value="PP-binding"/>
    <property type="match status" value="2"/>
</dbReference>
<dbReference type="PANTHER" id="PTHR45527">
    <property type="entry name" value="NONRIBOSOMAL PEPTIDE SYNTHETASE"/>
    <property type="match status" value="1"/>
</dbReference>
<dbReference type="SMART" id="SM00823">
    <property type="entry name" value="PKS_PP"/>
    <property type="match status" value="2"/>
</dbReference>
<dbReference type="Gene3D" id="3.30.559.30">
    <property type="entry name" value="Nonribosomal peptide synthetase, condensation domain"/>
    <property type="match status" value="2"/>
</dbReference>
<dbReference type="Gene3D" id="2.30.38.10">
    <property type="entry name" value="Luciferase, Domain 3"/>
    <property type="match status" value="1"/>
</dbReference>
<sequence>EAPRGELEAAIAAIWCELLGRDQVGRDDHFFELGGHSLLAVRLMSRLQQQFAAEVALRDLFEHPTLAAFAARISPACVEGVKGSPGAGGRERAVVPADRSRPLPLSWAQQRLWFLAQLDSAASAAYHLPSALRLRGELDLKALEATLNRIVARHENLRTRFVQSDGQPVQVIDSPDIGFKLDQADLSSLRGHEQAAAVERKALDHASMPFDLAIGPLIRGTLLRLGHDEHVLLINQHHIISDGWSAGVLVREVSQLYAAFSAGQVDPLPALAIQYADYAAWQREWLQGERLAAQLDFWQSRLAGAPELLTLPSDRPRPAQQSYAGASIAFEIGAELDRGLRALGQRHGVTLYMTLLAAWAVLMARLSGQNEVVIGSPIANRQSAELEGLIGFFSNTLALRVAVFGGDDGGGELDLGALLAAVKSDLLRAYEYQDLPLDQVVEAVKPQRSLAYSPLFQTMLTLNSRGTQDEALHLPGLELSSWATTLGSSKFDLSISVQEMEQPGLLATILYATDLFDAATIERWIKSFVCLLEGMVQDDKRSVQRLPLQPVAERNSLLEAFNPAPVEHERDTRIEQRFEAIALQQPDAPAIVCEDRALSYLQLEQRANQLAHVLVRLGVRPGQPVALCLSRSVEMAVGWLGILKAGAVYVPMEPNQPLQRLRHMVQDSGVALILTQLALEDELRQLGGIELLALDADTRLSSAPVNALNLSVGEARAGEALAYMIYTSGSTGASKAVMVEHHCALNFWQAMRETTHQGCPPQARIALNASFAFDMSWKGWLQLLSGHCVHLVPQELRGDGARVLAFLRRHEIDAFDSTPSQLELLLAAGLLEPHAHQPKAVLLGGEPIAQQTWDRLRRARHISFFNMYGPTECTVDATLGEIGEDDARPHIGKPLRNARIYILDRCGEPVPVGVAGEIYIGGAGVARGYLKREALTAERFLVDPFQAGARMYRTGDLARWLPNGKIEYLGRNDFQVKIRGFRIELGEIEARLVACAGVREAAVLARQDSADDDKRLVAYVVPDADPSAKDVALDISALRAQLARELPDYMVPSAFVQLQALPLTANGKLDRKALPAPDQRAIVARDYEPPQDLFEETIAAIWAELLKLDRVGRHDDFFALGGHSLLAVQQGSRLRERLGIEVPLRSLFAHPTLFEYALQARAGEHSKLDAIQPADRGARLPLSWAQQRLWFLAQLDQAASAAYHMPAALQLQGSLNRAALSATLNRIVARHESLRTRFVQQGDVVGQVIDEADSGFALAEEDLTSLRGHEQQAAVQRLMLDHASMPFDLAQGPLIRGKLLKLGDTDHVLLINQHHIVSDGWSMGILVREVCALYAAFSEGREDPLSPLPIQYADYAAWQRQWLQGERLQQQLGYWKQRLAGAPDLLALPTDRPRPAQQSFAGASVAFEFDAELTHGLKALARHHGATLYMTLLAGWAVLMSRLSGQDDIVIGSPIANRQRAEIEGLIGFFLNTLAMRVELGASQAEACSVAGLLRVVRDSVLQAQAHQDVPFEQVLDAVQPARSLSHNALFQTMLTLNNTPEAGESALPGLSLRSIVQEHEASYCDLYASLAESGGAIKGSIVYATALFDAETIERFAGYYRRVLEGMVADATQRVDRLALLDE</sequence>
<keyword evidence="5" id="KW-1185">Reference proteome</keyword>
<feature type="domain" description="Carrier" evidence="3">
    <location>
        <begin position="2"/>
        <end position="77"/>
    </location>
</feature>
<dbReference type="InterPro" id="IPR025110">
    <property type="entry name" value="AMP-bd_C"/>
</dbReference>
<evidence type="ECO:0000256" key="1">
    <source>
        <dbReference type="ARBA" id="ARBA00022450"/>
    </source>
</evidence>
<dbReference type="InterPro" id="IPR023213">
    <property type="entry name" value="CAT-like_dom_sf"/>
</dbReference>
<proteinExistence type="predicted"/>
<dbReference type="Gene3D" id="1.10.1200.10">
    <property type="entry name" value="ACP-like"/>
    <property type="match status" value="2"/>
</dbReference>
<dbReference type="CDD" id="cd05930">
    <property type="entry name" value="A_NRPS"/>
    <property type="match status" value="1"/>
</dbReference>
<name>A0ABU3PJX6_9BURK</name>
<dbReference type="InterPro" id="IPR045851">
    <property type="entry name" value="AMP-bd_C_sf"/>
</dbReference>
<dbReference type="PROSITE" id="PS50075">
    <property type="entry name" value="CARRIER"/>
    <property type="match status" value="2"/>
</dbReference>
<dbReference type="Gene3D" id="3.40.50.980">
    <property type="match status" value="2"/>
</dbReference>
<dbReference type="CDD" id="cd19531">
    <property type="entry name" value="LCL_NRPS-like"/>
    <property type="match status" value="2"/>
</dbReference>
<feature type="non-terminal residue" evidence="4">
    <location>
        <position position="1624"/>
    </location>
</feature>
<dbReference type="InterPro" id="IPR036736">
    <property type="entry name" value="ACP-like_sf"/>
</dbReference>
<evidence type="ECO:0000256" key="2">
    <source>
        <dbReference type="ARBA" id="ARBA00022553"/>
    </source>
</evidence>
<dbReference type="PROSITE" id="PS00455">
    <property type="entry name" value="AMP_BINDING"/>
    <property type="match status" value="1"/>
</dbReference>
<dbReference type="InterPro" id="IPR000873">
    <property type="entry name" value="AMP-dep_synth/lig_dom"/>
</dbReference>
<dbReference type="SUPFAM" id="SSF47336">
    <property type="entry name" value="ACP-like"/>
    <property type="match status" value="2"/>
</dbReference>
<dbReference type="SUPFAM" id="SSF52777">
    <property type="entry name" value="CoA-dependent acyltransferases"/>
    <property type="match status" value="4"/>
</dbReference>
<evidence type="ECO:0000313" key="5">
    <source>
        <dbReference type="Proteomes" id="UP001246372"/>
    </source>
</evidence>
<dbReference type="Gene3D" id="3.30.300.30">
    <property type="match status" value="1"/>
</dbReference>
<evidence type="ECO:0000259" key="3">
    <source>
        <dbReference type="PROSITE" id="PS50075"/>
    </source>
</evidence>
<gene>
    <name evidence="4" type="ORF">RQP53_24560</name>
</gene>
<feature type="domain" description="Carrier" evidence="3">
    <location>
        <begin position="1089"/>
        <end position="1164"/>
    </location>
</feature>
<protein>
    <submittedName>
        <fullName evidence="4">Amino acid adenylation domain-containing protein</fullName>
    </submittedName>
</protein>
<dbReference type="Pfam" id="PF13193">
    <property type="entry name" value="AMP-binding_C"/>
    <property type="match status" value="1"/>
</dbReference>
<dbReference type="InterPro" id="IPR009081">
    <property type="entry name" value="PP-bd_ACP"/>
</dbReference>
<dbReference type="InterPro" id="IPR010071">
    <property type="entry name" value="AA_adenyl_dom"/>
</dbReference>
<dbReference type="InterPro" id="IPR020806">
    <property type="entry name" value="PKS_PP-bd"/>
</dbReference>
<comment type="caution">
    <text evidence="4">The sequence shown here is derived from an EMBL/GenBank/DDBJ whole genome shotgun (WGS) entry which is preliminary data.</text>
</comment>
<evidence type="ECO:0000313" key="4">
    <source>
        <dbReference type="EMBL" id="MDT9002467.1"/>
    </source>
</evidence>
<feature type="non-terminal residue" evidence="4">
    <location>
        <position position="1"/>
    </location>
</feature>
<dbReference type="RefSeq" id="WP_315653364.1">
    <property type="nucleotide sequence ID" value="NZ_JAVXZY010000024.1"/>
</dbReference>
<dbReference type="PANTHER" id="PTHR45527:SF1">
    <property type="entry name" value="FATTY ACID SYNTHASE"/>
    <property type="match status" value="1"/>
</dbReference>
<reference evidence="4" key="1">
    <citation type="submission" date="2023-09" db="EMBL/GenBank/DDBJ databases">
        <title>Paucibacter sp. APW11 Genome sequencing and assembly.</title>
        <authorList>
            <person name="Kim I."/>
        </authorList>
    </citation>
    <scope>NUCLEOTIDE SEQUENCE</scope>
    <source>
        <strain evidence="4">APW11</strain>
    </source>
</reference>
<dbReference type="InterPro" id="IPR020845">
    <property type="entry name" value="AMP-binding_CS"/>
</dbReference>
<dbReference type="SUPFAM" id="SSF56801">
    <property type="entry name" value="Acetyl-CoA synthetase-like"/>
    <property type="match status" value="1"/>
</dbReference>
<organism evidence="4 5">
    <name type="scientific">Roseateles aquae</name>
    <dbReference type="NCBI Taxonomy" id="3077235"/>
    <lineage>
        <taxon>Bacteria</taxon>
        <taxon>Pseudomonadati</taxon>
        <taxon>Pseudomonadota</taxon>
        <taxon>Betaproteobacteria</taxon>
        <taxon>Burkholderiales</taxon>
        <taxon>Sphaerotilaceae</taxon>
        <taxon>Roseateles</taxon>
    </lineage>
</organism>
<dbReference type="Pfam" id="PF00668">
    <property type="entry name" value="Condensation"/>
    <property type="match status" value="2"/>
</dbReference>
<dbReference type="EMBL" id="JAVXZY010000024">
    <property type="protein sequence ID" value="MDT9002467.1"/>
    <property type="molecule type" value="Genomic_DNA"/>
</dbReference>